<feature type="compositionally biased region" description="Low complexity" evidence="1">
    <location>
        <begin position="797"/>
        <end position="826"/>
    </location>
</feature>
<organism evidence="2 3">
    <name type="scientific">Orbilia ellipsospora</name>
    <dbReference type="NCBI Taxonomy" id="2528407"/>
    <lineage>
        <taxon>Eukaryota</taxon>
        <taxon>Fungi</taxon>
        <taxon>Dikarya</taxon>
        <taxon>Ascomycota</taxon>
        <taxon>Pezizomycotina</taxon>
        <taxon>Orbiliomycetes</taxon>
        <taxon>Orbiliales</taxon>
        <taxon>Orbiliaceae</taxon>
        <taxon>Orbilia</taxon>
    </lineage>
</organism>
<feature type="compositionally biased region" description="Polar residues" evidence="1">
    <location>
        <begin position="651"/>
        <end position="664"/>
    </location>
</feature>
<feature type="compositionally biased region" description="Low complexity" evidence="1">
    <location>
        <begin position="1371"/>
        <end position="1384"/>
    </location>
</feature>
<feature type="compositionally biased region" description="Low complexity" evidence="1">
    <location>
        <begin position="762"/>
        <end position="784"/>
    </location>
</feature>
<comment type="caution">
    <text evidence="2">The sequence shown here is derived from an EMBL/GenBank/DDBJ whole genome shotgun (WGS) entry which is preliminary data.</text>
</comment>
<evidence type="ECO:0000256" key="1">
    <source>
        <dbReference type="SAM" id="MobiDB-lite"/>
    </source>
</evidence>
<feature type="region of interest" description="Disordered" evidence="1">
    <location>
        <begin position="1351"/>
        <end position="1400"/>
    </location>
</feature>
<gene>
    <name evidence="2" type="ORF">TWF694_002311</name>
</gene>
<feature type="compositionally biased region" description="Low complexity" evidence="1">
    <location>
        <begin position="1178"/>
        <end position="1195"/>
    </location>
</feature>
<feature type="compositionally biased region" description="Low complexity" evidence="1">
    <location>
        <begin position="710"/>
        <end position="720"/>
    </location>
</feature>
<feature type="compositionally biased region" description="Basic and acidic residues" evidence="1">
    <location>
        <begin position="1048"/>
        <end position="1068"/>
    </location>
</feature>
<feature type="region of interest" description="Disordered" evidence="1">
    <location>
        <begin position="276"/>
        <end position="871"/>
    </location>
</feature>
<feature type="region of interest" description="Disordered" evidence="1">
    <location>
        <begin position="1039"/>
        <end position="1077"/>
    </location>
</feature>
<feature type="region of interest" description="Disordered" evidence="1">
    <location>
        <begin position="1143"/>
        <end position="1209"/>
    </location>
</feature>
<reference evidence="2 3" key="1">
    <citation type="submission" date="2019-10" db="EMBL/GenBank/DDBJ databases">
        <authorList>
            <person name="Palmer J.M."/>
        </authorList>
    </citation>
    <scope>NUCLEOTIDE SEQUENCE [LARGE SCALE GENOMIC DNA]</scope>
    <source>
        <strain evidence="2 3">TWF694</strain>
    </source>
</reference>
<accession>A0AAV9X2Y2</accession>
<feature type="compositionally biased region" description="Basic and acidic residues" evidence="1">
    <location>
        <begin position="1153"/>
        <end position="1177"/>
    </location>
</feature>
<feature type="region of interest" description="Disordered" evidence="1">
    <location>
        <begin position="933"/>
        <end position="968"/>
    </location>
</feature>
<proteinExistence type="predicted"/>
<dbReference type="Proteomes" id="UP001365542">
    <property type="component" value="Unassembled WGS sequence"/>
</dbReference>
<feature type="compositionally biased region" description="Basic and acidic residues" evidence="1">
    <location>
        <begin position="680"/>
        <end position="693"/>
    </location>
</feature>
<evidence type="ECO:0000313" key="2">
    <source>
        <dbReference type="EMBL" id="KAK6533361.1"/>
    </source>
</evidence>
<feature type="compositionally biased region" description="Polar residues" evidence="1">
    <location>
        <begin position="513"/>
        <end position="525"/>
    </location>
</feature>
<feature type="region of interest" description="Disordered" evidence="1">
    <location>
        <begin position="119"/>
        <end position="153"/>
    </location>
</feature>
<feature type="compositionally biased region" description="Low complexity" evidence="1">
    <location>
        <begin position="727"/>
        <end position="752"/>
    </location>
</feature>
<feature type="compositionally biased region" description="Basic and acidic residues" evidence="1">
    <location>
        <begin position="375"/>
        <end position="389"/>
    </location>
</feature>
<feature type="compositionally biased region" description="Basic and acidic residues" evidence="1">
    <location>
        <begin position="576"/>
        <end position="631"/>
    </location>
</feature>
<feature type="region of interest" description="Disordered" evidence="1">
    <location>
        <begin position="1277"/>
        <end position="1302"/>
    </location>
</feature>
<feature type="compositionally biased region" description="Low complexity" evidence="1">
    <location>
        <begin position="92"/>
        <end position="104"/>
    </location>
</feature>
<sequence length="1400" mass="152456">MAEYLTQDVDPRLAQSVVESTTGADGVTTLSNAHGVEVATVVSGEEANAKFNPSNSNGFVDGTSTSDASRTDKRDDSPTGASGTESTKSTDKPAAQKVAASKKAPVVKSVSLNKAFLSGNASAPAQPGVGKLTLSLDKGPKGTGSGTAASSALAAKPRLVSKMGPSGSRMVGLGQLGGKGGNIPSVWNRNLPPAPVPAKEYTDEELSKHGIHMAERIQTEDPKEAKWADIDDDDDGWVPPDTIEWNDGTKVTLDAAETPKPIISAFEKQIGTAALKEQRGSITSQTGVPPPPPPPAVSTAQLKPMEPQQPRKPEYIPSAPPPKTPWAAVPTGSFPTPRPMPPSLQQYPGRPLPPTGRPMFVNTQHHQHQQPPKEVPTDDFSRQSWRERQSSQSPSTLFNSETGNFDPVGEANRNRDQVRRNSRAEAPGVRPTSLLQRPAGSEHEPQFQQNRFQGRPENEHHPNMGPVDMGRRRSASIRSAALSDTSSTAWDSRQQPSNINVVTEPGGAGPGISSGNVDSHPQRASQGPLYISPTVAGGDPRFGRAGPQSVPPVVPPNGVDVPQEPGENPLEAQQRVMKDAREQARARRLAEEAAQEEEKRKRIQKKLAELDEKMKAEAASKAEEHGEKEETNGQSNVDEVNGASPVDRQVSMVTQPTISPTSTTKPDDMSLPSGGTRGPGQEHQKLDSQRRVDNIPNGSHHSMAVNGGASSTYHQSHQPQSQPPSQQPSSPTATTTTTTTVTTHSQPPIHQQHQQHHPPPSSFSSHHPPTINPSSSSSSSSPSFHHLRHSPNTRFAHPSYPYHHNPSNPSNPHHPHSSNTSSSYNPQRFEHGNFRNSLPSTTPPSDKNPVSANGHQSAELPNTMNAPTVFPSTRVGDHITLKNLPLAPGKEQYFPVELPQDWKRNGIVKASPWTPTAQETHVKKFAMFLPTADKEKQTQASTGKQTWPNGQTHSNENADDRVNENEEIIDPDILISRYGTDELRKLGTNPKTMNQRVPGTITMTFEQLRYYARNAAALESQNSDLDRICQRYNEKATKEKYGVPTKQENVKEPTEATAATKEEKEKPSKQATQLSEQAKFDEITNRILNLAGQSSSFAAKYAAETPKPVWEEPVVRANDLQNWDQGGEERHTLYVHREKRKHEAELESWESSQDFHRNRNTNEKPGRITAVRPRDPPYSRSRTQPSQSRTQPPSQLRNQTSSQVDPKLQVISKPAFQGVAGEGRPKVLLPKVVNVVVAAPPPPKPELPHTLPPEEEFNDIAFQQEFGSTPTVCLPTVTPKLSSDPNAPGSGKKGKDKKRPLFRDQDMISKGVAPTDLTDGPLVAPPIVVKLPGMTTAKSFQMSSTYEGIWKAQQAMSRNQRGHHNDHRSGQHSQSGRSDSGQSRPRNSRGRGPYNSSRNH</sequence>
<name>A0AAV9X2Y2_9PEZI</name>
<feature type="region of interest" description="Disordered" evidence="1">
    <location>
        <begin position="46"/>
        <end position="104"/>
    </location>
</feature>
<dbReference type="EMBL" id="JAVHJO010000011">
    <property type="protein sequence ID" value="KAK6533361.1"/>
    <property type="molecule type" value="Genomic_DNA"/>
</dbReference>
<protein>
    <submittedName>
        <fullName evidence="2">Uncharacterized protein</fullName>
    </submittedName>
</protein>
<feature type="compositionally biased region" description="Polar residues" evidence="1">
    <location>
        <begin position="938"/>
        <end position="955"/>
    </location>
</feature>
<feature type="compositionally biased region" description="Polar residues" evidence="1">
    <location>
        <begin position="51"/>
        <end position="68"/>
    </location>
</feature>
<evidence type="ECO:0000313" key="3">
    <source>
        <dbReference type="Proteomes" id="UP001365542"/>
    </source>
</evidence>
<feature type="compositionally biased region" description="Polar residues" evidence="1">
    <location>
        <begin position="834"/>
        <end position="866"/>
    </location>
</feature>
<feature type="compositionally biased region" description="Polar residues" evidence="1">
    <location>
        <begin position="484"/>
        <end position="501"/>
    </location>
</feature>
<feature type="compositionally biased region" description="Basic and acidic residues" evidence="1">
    <location>
        <begin position="412"/>
        <end position="423"/>
    </location>
</feature>
<keyword evidence="3" id="KW-1185">Reference proteome</keyword>